<protein>
    <submittedName>
        <fullName evidence="1">NAD dependent epimerase/dehydratase</fullName>
    </submittedName>
</protein>
<dbReference type="InterPro" id="IPR027417">
    <property type="entry name" value="P-loop_NTPase"/>
</dbReference>
<accession>A0A5M3Z9B7</accession>
<organism evidence="1 2">
    <name type="scientific">Aspergillus terreus</name>
    <dbReference type="NCBI Taxonomy" id="33178"/>
    <lineage>
        <taxon>Eukaryota</taxon>
        <taxon>Fungi</taxon>
        <taxon>Dikarya</taxon>
        <taxon>Ascomycota</taxon>
        <taxon>Pezizomycotina</taxon>
        <taxon>Eurotiomycetes</taxon>
        <taxon>Eurotiomycetidae</taxon>
        <taxon>Eurotiales</taxon>
        <taxon>Aspergillaceae</taxon>
        <taxon>Aspergillus</taxon>
        <taxon>Aspergillus subgen. Circumdati</taxon>
    </lineage>
</organism>
<dbReference type="SUPFAM" id="SSF52540">
    <property type="entry name" value="P-loop containing nucleoside triphosphate hydrolases"/>
    <property type="match status" value="1"/>
</dbReference>
<comment type="caution">
    <text evidence="1">The sequence shown here is derived from an EMBL/GenBank/DDBJ whole genome shotgun (WGS) entry which is preliminary data.</text>
</comment>
<dbReference type="Pfam" id="PF17784">
    <property type="entry name" value="Sulfotransfer_4"/>
    <property type="match status" value="1"/>
</dbReference>
<dbReference type="AlphaFoldDB" id="A0A5M3Z9B7"/>
<evidence type="ECO:0000313" key="2">
    <source>
        <dbReference type="Proteomes" id="UP000452235"/>
    </source>
</evidence>
<dbReference type="Gene3D" id="3.40.50.300">
    <property type="entry name" value="P-loop containing nucleotide triphosphate hydrolases"/>
    <property type="match status" value="1"/>
</dbReference>
<proteinExistence type="predicted"/>
<evidence type="ECO:0000313" key="1">
    <source>
        <dbReference type="EMBL" id="GFF19402.1"/>
    </source>
</evidence>
<keyword evidence="2" id="KW-1185">Reference proteome</keyword>
<dbReference type="PANTHER" id="PTHR36978:SF3">
    <property type="entry name" value="P-LOOP CONTAINING NUCLEOSIDE TRIPHOSPHATE HYDROLASE PROTEIN"/>
    <property type="match status" value="1"/>
</dbReference>
<reference evidence="1 2" key="1">
    <citation type="submission" date="2020-01" db="EMBL/GenBank/DDBJ databases">
        <title>Aspergillus terreus IFO 6365 whole genome shotgun sequence.</title>
        <authorList>
            <person name="Kanamasa S."/>
            <person name="Takahashi H."/>
        </authorList>
    </citation>
    <scope>NUCLEOTIDE SEQUENCE [LARGE SCALE GENOMIC DNA]</scope>
    <source>
        <strain evidence="1 2">IFO 6365</strain>
    </source>
</reference>
<dbReference type="EMBL" id="BLJY01000010">
    <property type="protein sequence ID" value="GFF19402.1"/>
    <property type="molecule type" value="Genomic_DNA"/>
</dbReference>
<name>A0A5M3Z9B7_ASPTE</name>
<sequence length="276" mass="30435">MGQTASTPKPGAKLQVIGAGLPRTGTASLSAALEILLDGPVYHCGTQTTLGAAGDIEAWMQILTCRRSANPKDRAMVLPLIQHRLDGFVAIADAPGSQLVPELMQLYPDAKVICTVRDPDSWAKSMNQVHGYTSLWFLKVLLLPLPRLRNFVDYLWLLTDQWGERYVGEVRGDTIVRRDAKATGGVLLNEETYARHVAWLKDIVPAERLVFVDVNDGWGPLCRALGKDVPDLAFPHMNDSEAIERTARYHIQRALARWVGIVAVVGVGVVGYTMRR</sequence>
<dbReference type="OrthoDB" id="408152at2759"/>
<dbReference type="PANTHER" id="PTHR36978">
    <property type="entry name" value="P-LOOP CONTAINING NUCLEOTIDE TRIPHOSPHATE HYDROLASE"/>
    <property type="match status" value="1"/>
</dbReference>
<gene>
    <name evidence="1" type="ORF">ATEIFO6365_0010017500</name>
</gene>
<dbReference type="Proteomes" id="UP000452235">
    <property type="component" value="Unassembled WGS sequence"/>
</dbReference>
<dbReference type="InterPro" id="IPR040632">
    <property type="entry name" value="Sulfotransfer_4"/>
</dbReference>
<dbReference type="VEuPathDB" id="FungiDB:ATEG_09621"/>